<dbReference type="Proteomes" id="UP000729402">
    <property type="component" value="Unassembled WGS sequence"/>
</dbReference>
<evidence type="ECO:0000313" key="2">
    <source>
        <dbReference type="Proteomes" id="UP000729402"/>
    </source>
</evidence>
<reference evidence="1" key="1">
    <citation type="journal article" date="2021" name="bioRxiv">
        <title>Whole Genome Assembly and Annotation of Northern Wild Rice, Zizania palustris L., Supports a Whole Genome Duplication in the Zizania Genus.</title>
        <authorList>
            <person name="Haas M."/>
            <person name="Kono T."/>
            <person name="Macchietto M."/>
            <person name="Millas R."/>
            <person name="McGilp L."/>
            <person name="Shao M."/>
            <person name="Duquette J."/>
            <person name="Hirsch C.N."/>
            <person name="Kimball J."/>
        </authorList>
    </citation>
    <scope>NUCLEOTIDE SEQUENCE</scope>
    <source>
        <tissue evidence="1">Fresh leaf tissue</tissue>
    </source>
</reference>
<gene>
    <name evidence="1" type="ORF">GUJ93_ZPchr0004g38118</name>
</gene>
<proteinExistence type="predicted"/>
<protein>
    <submittedName>
        <fullName evidence="1">Uncharacterized protein</fullName>
    </submittedName>
</protein>
<evidence type="ECO:0000313" key="1">
    <source>
        <dbReference type="EMBL" id="KAG8065482.1"/>
    </source>
</evidence>
<sequence>MQQRLIVKGSILGFLRDLKSIGMITRTVVLRHLLSMSVGLRAKYICRFLPPPCYFLLKSRYLGSRILRKVFISSRGDLGVLGTGVIGLKHRGSGSGASGVRHLVTPSGVWSHVEEHGPHGSRCDE</sequence>
<name>A0A8J5SJX4_ZIZPA</name>
<organism evidence="1 2">
    <name type="scientific">Zizania palustris</name>
    <name type="common">Northern wild rice</name>
    <dbReference type="NCBI Taxonomy" id="103762"/>
    <lineage>
        <taxon>Eukaryota</taxon>
        <taxon>Viridiplantae</taxon>
        <taxon>Streptophyta</taxon>
        <taxon>Embryophyta</taxon>
        <taxon>Tracheophyta</taxon>
        <taxon>Spermatophyta</taxon>
        <taxon>Magnoliopsida</taxon>
        <taxon>Liliopsida</taxon>
        <taxon>Poales</taxon>
        <taxon>Poaceae</taxon>
        <taxon>BOP clade</taxon>
        <taxon>Oryzoideae</taxon>
        <taxon>Oryzeae</taxon>
        <taxon>Zizaniinae</taxon>
        <taxon>Zizania</taxon>
    </lineage>
</organism>
<dbReference type="AlphaFoldDB" id="A0A8J5SJX4"/>
<accession>A0A8J5SJX4</accession>
<dbReference type="EMBL" id="JAAALK010000285">
    <property type="protein sequence ID" value="KAG8065482.1"/>
    <property type="molecule type" value="Genomic_DNA"/>
</dbReference>
<reference evidence="1" key="2">
    <citation type="submission" date="2021-02" db="EMBL/GenBank/DDBJ databases">
        <authorList>
            <person name="Kimball J.A."/>
            <person name="Haas M.W."/>
            <person name="Macchietto M."/>
            <person name="Kono T."/>
            <person name="Duquette J."/>
            <person name="Shao M."/>
        </authorList>
    </citation>
    <scope>NUCLEOTIDE SEQUENCE</scope>
    <source>
        <tissue evidence="1">Fresh leaf tissue</tissue>
    </source>
</reference>
<keyword evidence="2" id="KW-1185">Reference proteome</keyword>
<comment type="caution">
    <text evidence="1">The sequence shown here is derived from an EMBL/GenBank/DDBJ whole genome shotgun (WGS) entry which is preliminary data.</text>
</comment>